<dbReference type="PANTHER" id="PTHR21496:SF0">
    <property type="entry name" value="RIESKE DOMAIN-CONTAINING PROTEIN"/>
    <property type="match status" value="1"/>
</dbReference>
<gene>
    <name evidence="9" type="ORF">TPL01_10760</name>
</gene>
<evidence type="ECO:0008006" key="11">
    <source>
        <dbReference type="Google" id="ProtNLM"/>
    </source>
</evidence>
<dbReference type="Proteomes" id="UP000321337">
    <property type="component" value="Unassembled WGS sequence"/>
</dbReference>
<dbReference type="GO" id="GO:0051537">
    <property type="term" value="F:2 iron, 2 sulfur cluster binding"/>
    <property type="evidence" value="ECO:0007669"/>
    <property type="project" value="UniProtKB-KW"/>
</dbReference>
<evidence type="ECO:0000313" key="10">
    <source>
        <dbReference type="Proteomes" id="UP000321337"/>
    </source>
</evidence>
<keyword evidence="2" id="KW-0479">Metal-binding</keyword>
<evidence type="ECO:0000259" key="8">
    <source>
        <dbReference type="PROSITE" id="PS51296"/>
    </source>
</evidence>
<dbReference type="InterPro" id="IPR017941">
    <property type="entry name" value="Rieske_2Fe-2S"/>
</dbReference>
<evidence type="ECO:0000256" key="5">
    <source>
        <dbReference type="ARBA" id="ARBA00034078"/>
    </source>
</evidence>
<dbReference type="SUPFAM" id="SSF50022">
    <property type="entry name" value="ISP domain"/>
    <property type="match status" value="1"/>
</dbReference>
<dbReference type="AlphaFoldDB" id="A0A512L636"/>
<reference evidence="9 10" key="1">
    <citation type="submission" date="2019-07" db="EMBL/GenBank/DDBJ databases">
        <title>Whole genome shotgun sequence of Thiobacillus plumbophilus NBRC 107929.</title>
        <authorList>
            <person name="Hosoyama A."/>
            <person name="Uohara A."/>
            <person name="Ohji S."/>
            <person name="Ichikawa N."/>
        </authorList>
    </citation>
    <scope>NUCLEOTIDE SEQUENCE [LARGE SCALE GENOMIC DNA]</scope>
    <source>
        <strain evidence="9 10">NBRC 107929</strain>
    </source>
</reference>
<dbReference type="InterPro" id="IPR036922">
    <property type="entry name" value="Rieske_2Fe-2S_sf"/>
</dbReference>
<organism evidence="9 10">
    <name type="scientific">Sulfuriferula plumbiphila</name>
    <dbReference type="NCBI Taxonomy" id="171865"/>
    <lineage>
        <taxon>Bacteria</taxon>
        <taxon>Pseudomonadati</taxon>
        <taxon>Pseudomonadota</taxon>
        <taxon>Betaproteobacteria</taxon>
        <taxon>Nitrosomonadales</taxon>
        <taxon>Sulfuricellaceae</taxon>
        <taxon>Sulfuriferula</taxon>
    </lineage>
</organism>
<dbReference type="InterPro" id="IPR014710">
    <property type="entry name" value="RmlC-like_jellyroll"/>
</dbReference>
<dbReference type="InterPro" id="IPR018490">
    <property type="entry name" value="cNMP-bd_dom_sf"/>
</dbReference>
<dbReference type="EMBL" id="BKAD01000009">
    <property type="protein sequence ID" value="GEP29938.1"/>
    <property type="molecule type" value="Genomic_DNA"/>
</dbReference>
<evidence type="ECO:0000256" key="1">
    <source>
        <dbReference type="ARBA" id="ARBA00022714"/>
    </source>
</evidence>
<keyword evidence="4" id="KW-0411">Iron-sulfur</keyword>
<dbReference type="InterPro" id="IPR000595">
    <property type="entry name" value="cNMP-bd_dom"/>
</dbReference>
<accession>A0A512L636</accession>
<dbReference type="GO" id="GO:0046872">
    <property type="term" value="F:metal ion binding"/>
    <property type="evidence" value="ECO:0007669"/>
    <property type="project" value="UniProtKB-KW"/>
</dbReference>
<comment type="caution">
    <text evidence="9">The sequence shown here is derived from an EMBL/GenBank/DDBJ whole genome shotgun (WGS) entry which is preliminary data.</text>
</comment>
<dbReference type="SUPFAM" id="SSF51206">
    <property type="entry name" value="cAMP-binding domain-like"/>
    <property type="match status" value="1"/>
</dbReference>
<dbReference type="CDD" id="cd00038">
    <property type="entry name" value="CAP_ED"/>
    <property type="match status" value="1"/>
</dbReference>
<dbReference type="SMART" id="SM00100">
    <property type="entry name" value="cNMP"/>
    <property type="match status" value="1"/>
</dbReference>
<keyword evidence="10" id="KW-1185">Reference proteome</keyword>
<dbReference type="Pfam" id="PF00355">
    <property type="entry name" value="Rieske"/>
    <property type="match status" value="1"/>
</dbReference>
<comment type="similarity">
    <text evidence="6">Belongs to the bacterial ring-hydroxylating dioxygenase ferredoxin component family.</text>
</comment>
<dbReference type="PANTHER" id="PTHR21496">
    <property type="entry name" value="FERREDOXIN-RELATED"/>
    <property type="match status" value="1"/>
</dbReference>
<keyword evidence="3" id="KW-0408">Iron</keyword>
<evidence type="ECO:0000313" key="9">
    <source>
        <dbReference type="EMBL" id="GEP29938.1"/>
    </source>
</evidence>
<dbReference type="PROSITE" id="PS50042">
    <property type="entry name" value="CNMP_BINDING_3"/>
    <property type="match status" value="1"/>
</dbReference>
<evidence type="ECO:0000256" key="2">
    <source>
        <dbReference type="ARBA" id="ARBA00022723"/>
    </source>
</evidence>
<evidence type="ECO:0000256" key="3">
    <source>
        <dbReference type="ARBA" id="ARBA00023004"/>
    </source>
</evidence>
<feature type="domain" description="Cyclic nucleotide-binding" evidence="7">
    <location>
        <begin position="110"/>
        <end position="213"/>
    </location>
</feature>
<proteinExistence type="inferred from homology"/>
<feature type="domain" description="Rieske" evidence="8">
    <location>
        <begin position="4"/>
        <end position="99"/>
    </location>
</feature>
<dbReference type="PROSITE" id="PS51296">
    <property type="entry name" value="RIESKE"/>
    <property type="match status" value="1"/>
</dbReference>
<comment type="cofactor">
    <cofactor evidence="5">
        <name>[2Fe-2S] cluster</name>
        <dbReference type="ChEBI" id="CHEBI:190135"/>
    </cofactor>
</comment>
<evidence type="ECO:0000259" key="7">
    <source>
        <dbReference type="PROSITE" id="PS50042"/>
    </source>
</evidence>
<dbReference type="RefSeq" id="WP_147071535.1">
    <property type="nucleotide sequence ID" value="NZ_AP021884.1"/>
</dbReference>
<evidence type="ECO:0000256" key="4">
    <source>
        <dbReference type="ARBA" id="ARBA00023014"/>
    </source>
</evidence>
<dbReference type="Pfam" id="PF00027">
    <property type="entry name" value="cNMP_binding"/>
    <property type="match status" value="1"/>
</dbReference>
<dbReference type="OrthoDB" id="9769355at2"/>
<name>A0A512L636_9PROT</name>
<dbReference type="Gene3D" id="2.102.10.10">
    <property type="entry name" value="Rieske [2Fe-2S] iron-sulphur domain"/>
    <property type="match status" value="1"/>
</dbReference>
<protein>
    <recommendedName>
        <fullName evidence="11">Cyclic nucleotide-binding domain-containing protein</fullName>
    </recommendedName>
</protein>
<evidence type="ECO:0000256" key="6">
    <source>
        <dbReference type="ARBA" id="ARBA00038001"/>
    </source>
</evidence>
<dbReference type="Gene3D" id="2.60.120.10">
    <property type="entry name" value="Jelly Rolls"/>
    <property type="match status" value="1"/>
</dbReference>
<sequence>MSKIRICNSAEIPTNGMKDYDIEGGLKVLIANAGDCYYAYQGICPHQEVCLAEGYYDGAVLTCHQHLWQWDITTGKALGLAEAPLEKYEVKVEDGEIFVLQSSALKAAQLFMDISDDTLQRLDQLACREEYESGSTLYNIGDPTDDLYILESGRVEFLIGRDGTSPAGFVLRKGEVFGWAALLEHQPRRIAKATCLEKSALLRLNGEETLKVLESDPASGYLVMRKLSTLITRHLGSPGEK</sequence>
<dbReference type="CDD" id="cd03474">
    <property type="entry name" value="Rieske_T4moC"/>
    <property type="match status" value="1"/>
</dbReference>
<keyword evidence="1" id="KW-0001">2Fe-2S</keyword>